<reference evidence="1 2" key="1">
    <citation type="submission" date="2013-11" db="EMBL/GenBank/DDBJ databases">
        <title>Genomic analysis of Pelistega sp. HM-7.</title>
        <authorList>
            <person name="Kumbhare S.V."/>
            <person name="Shetty S.A."/>
            <person name="Sharma O."/>
            <person name="Dhotre D.P."/>
        </authorList>
    </citation>
    <scope>NUCLEOTIDE SEQUENCE [LARGE SCALE GENOMIC DNA]</scope>
    <source>
        <strain evidence="1 2">HM-7</strain>
    </source>
</reference>
<gene>
    <name evidence="1" type="ORF">V757_02175</name>
</gene>
<sequence length="210" mass="23417">MQMVSYSEFVPELKLALGDIPDDIAENYIREAVIAFCERSQVLVRKVEIDVQAGVGDYPIIPEGCEQIISLQRVCVGSHCITDRKILLSFEPCETGCTVHGHSVWFVPPNTLNLRPIPTQDKAKAIIAFVAVSPSRDSCECDRIIYDRYHETVINGALARLYLAKTTPWHDRQLAEYHRTLFGAGVSAAGMDRLTGGVRGPFAMRARRII</sequence>
<dbReference type="EMBL" id="AYSV01000020">
    <property type="protein sequence ID" value="ETD72767.1"/>
    <property type="molecule type" value="Genomic_DNA"/>
</dbReference>
<accession>V8GAM8</accession>
<dbReference type="InterPro" id="IPR056209">
    <property type="entry name" value="SU10_adaptor"/>
</dbReference>
<comment type="caution">
    <text evidence="1">The sequence shown here is derived from an EMBL/GenBank/DDBJ whole genome shotgun (WGS) entry which is preliminary data.</text>
</comment>
<organism evidence="1 2">
    <name type="scientific">Pelistega indica</name>
    <dbReference type="NCBI Taxonomy" id="1414851"/>
    <lineage>
        <taxon>Bacteria</taxon>
        <taxon>Pseudomonadati</taxon>
        <taxon>Pseudomonadota</taxon>
        <taxon>Betaproteobacteria</taxon>
        <taxon>Burkholderiales</taxon>
        <taxon>Alcaligenaceae</taxon>
        <taxon>Pelistega</taxon>
    </lineage>
</organism>
<protein>
    <submittedName>
        <fullName evidence="1">Uncharacterized protein</fullName>
    </submittedName>
</protein>
<proteinExistence type="predicted"/>
<evidence type="ECO:0000313" key="2">
    <source>
        <dbReference type="Proteomes" id="UP000018766"/>
    </source>
</evidence>
<dbReference type="Proteomes" id="UP000018766">
    <property type="component" value="Unassembled WGS sequence"/>
</dbReference>
<evidence type="ECO:0000313" key="1">
    <source>
        <dbReference type="EMBL" id="ETD72767.1"/>
    </source>
</evidence>
<dbReference type="Pfam" id="PF24175">
    <property type="entry name" value="SU10_adaptor"/>
    <property type="match status" value="1"/>
</dbReference>
<keyword evidence="2" id="KW-1185">Reference proteome</keyword>
<dbReference type="AlphaFoldDB" id="V8GAM8"/>
<name>V8GAM8_9BURK</name>